<proteinExistence type="predicted"/>
<dbReference type="Proteomes" id="UP000005104">
    <property type="component" value="Chromosome"/>
</dbReference>
<dbReference type="EMBL" id="CM001441">
    <property type="protein sequence ID" value="EHQ90866.1"/>
    <property type="molecule type" value="Genomic_DNA"/>
</dbReference>
<feature type="transmembrane region" description="Helical" evidence="1">
    <location>
        <begin position="46"/>
        <end position="67"/>
    </location>
</feature>
<dbReference type="OrthoDB" id="9813854at2"/>
<evidence type="ECO:0000256" key="1">
    <source>
        <dbReference type="SAM" id="Phobius"/>
    </source>
</evidence>
<keyword evidence="1" id="KW-0472">Membrane</keyword>
<dbReference type="HOGENOM" id="CLU_041268_2_1_9"/>
<evidence type="ECO:0000313" key="3">
    <source>
        <dbReference type="Proteomes" id="UP000005104"/>
    </source>
</evidence>
<feature type="transmembrane region" description="Helical" evidence="1">
    <location>
        <begin position="211"/>
        <end position="237"/>
    </location>
</feature>
<feature type="transmembrane region" description="Helical" evidence="1">
    <location>
        <begin position="249"/>
        <end position="270"/>
    </location>
</feature>
<dbReference type="PANTHER" id="PTHR30199:SF0">
    <property type="entry name" value="INNER MEMBRANE PROTEIN YDCO"/>
    <property type="match status" value="1"/>
</dbReference>
<feature type="transmembrane region" description="Helical" evidence="1">
    <location>
        <begin position="170"/>
        <end position="191"/>
    </location>
</feature>
<name>H5XWZ8_9FIRM</name>
<dbReference type="STRING" id="768710.DesyoDRAFT_3884"/>
<dbReference type="AlphaFoldDB" id="H5XWZ8"/>
<keyword evidence="1" id="KW-1133">Transmembrane helix</keyword>
<dbReference type="GO" id="GO:0042925">
    <property type="term" value="F:benzoate transmembrane transporter activity"/>
    <property type="evidence" value="ECO:0007669"/>
    <property type="project" value="InterPro"/>
</dbReference>
<accession>H5XWZ8</accession>
<feature type="transmembrane region" description="Helical" evidence="1">
    <location>
        <begin position="320"/>
        <end position="340"/>
    </location>
</feature>
<feature type="transmembrane region" description="Helical" evidence="1">
    <location>
        <begin position="290"/>
        <end position="308"/>
    </location>
</feature>
<feature type="transmembrane region" description="Helical" evidence="1">
    <location>
        <begin position="12"/>
        <end position="34"/>
    </location>
</feature>
<protein>
    <submittedName>
        <fullName evidence="2">Uncharacterized protein involved in benzoate metabolism</fullName>
    </submittedName>
</protein>
<dbReference type="InterPro" id="IPR004711">
    <property type="entry name" value="Benzoate_Transporter"/>
</dbReference>
<organism evidence="2 3">
    <name type="scientific">Desulfosporosinus youngiae DSM 17734</name>
    <dbReference type="NCBI Taxonomy" id="768710"/>
    <lineage>
        <taxon>Bacteria</taxon>
        <taxon>Bacillati</taxon>
        <taxon>Bacillota</taxon>
        <taxon>Clostridia</taxon>
        <taxon>Eubacteriales</taxon>
        <taxon>Desulfitobacteriaceae</taxon>
        <taxon>Desulfosporosinus</taxon>
    </lineage>
</organism>
<sequence length="387" mass="41589">MSSRIGDLNNKTVAAGIASGLLAITGPPVIILEAAAKGNFTMTQTILWMFSVYVFGGIYSIVIPLYYRMPIVGAHSITGVAFLATVTTQFTYHQLIGSYIFAGLLMLLIGYLGVFSKLLEYVPKQIISVMLAGMITKYMVSFVTSLHHFPLVSGVSLLTYFIFSKWNQRIPPMVAAIGTGFVLLILTQPLNNVGLVSEFVLPAPQLPVFDPLSLFSVSIPLALLILSNDAAVGIGALEQNDYPPPVNQVIIFSGIFSIITSFFGGQSANIAGMMTAICSDNEAGPKEKRYMGAVVSGIIILLFGLFAWKLVPWIQALPSEFVAMLVGFALLGVFGNSLSVGFSKPTMKLSAAFTFVIAVSNITIFNVSAPVWALIMGTLIARFVEKN</sequence>
<feature type="transmembrane region" description="Helical" evidence="1">
    <location>
        <begin position="352"/>
        <end position="381"/>
    </location>
</feature>
<dbReference type="eggNOG" id="COG3135">
    <property type="taxonomic scope" value="Bacteria"/>
</dbReference>
<dbReference type="PANTHER" id="PTHR30199">
    <property type="entry name" value="MFS FAMILY TRANSPORTER, PREDICTED SUBSTRATE BENZOATE"/>
    <property type="match status" value="1"/>
</dbReference>
<feature type="transmembrane region" description="Helical" evidence="1">
    <location>
        <begin position="73"/>
        <end position="92"/>
    </location>
</feature>
<dbReference type="Pfam" id="PF03594">
    <property type="entry name" value="BenE"/>
    <property type="match status" value="1"/>
</dbReference>
<reference evidence="2 3" key="1">
    <citation type="submission" date="2011-11" db="EMBL/GenBank/DDBJ databases">
        <title>The Noncontiguous Finished genome of Desulfosporosinus youngiae DSM 17734.</title>
        <authorList>
            <consortium name="US DOE Joint Genome Institute (JGI-PGF)"/>
            <person name="Lucas S."/>
            <person name="Han J."/>
            <person name="Lapidus A."/>
            <person name="Cheng J.-F."/>
            <person name="Goodwin L."/>
            <person name="Pitluck S."/>
            <person name="Peters L."/>
            <person name="Ovchinnikova G."/>
            <person name="Lu M."/>
            <person name="Land M.L."/>
            <person name="Hauser L."/>
            <person name="Pester M."/>
            <person name="Spring S."/>
            <person name="Ollivier B."/>
            <person name="Rattei T."/>
            <person name="Klenk H.-P."/>
            <person name="Wagner M."/>
            <person name="Loy A."/>
            <person name="Woyke T.J."/>
        </authorList>
    </citation>
    <scope>NUCLEOTIDE SEQUENCE [LARGE SCALE GENOMIC DNA]</scope>
    <source>
        <strain evidence="2 3">DSM 17734</strain>
    </source>
</reference>
<keyword evidence="1" id="KW-0812">Transmembrane</keyword>
<dbReference type="GO" id="GO:0005886">
    <property type="term" value="C:plasma membrane"/>
    <property type="evidence" value="ECO:0007669"/>
    <property type="project" value="TreeGrafter"/>
</dbReference>
<feature type="transmembrane region" description="Helical" evidence="1">
    <location>
        <begin position="139"/>
        <end position="163"/>
    </location>
</feature>
<feature type="transmembrane region" description="Helical" evidence="1">
    <location>
        <begin position="99"/>
        <end position="119"/>
    </location>
</feature>
<keyword evidence="3" id="KW-1185">Reference proteome</keyword>
<dbReference type="RefSeq" id="WP_007785484.1">
    <property type="nucleotide sequence ID" value="NZ_CM001441.1"/>
</dbReference>
<gene>
    <name evidence="2" type="ORF">DesyoDRAFT_3884</name>
</gene>
<evidence type="ECO:0000313" key="2">
    <source>
        <dbReference type="EMBL" id="EHQ90866.1"/>
    </source>
</evidence>